<reference evidence="3" key="1">
    <citation type="journal article" date="2019" name="Int. J. Syst. Evol. Microbiol.">
        <title>The Global Catalogue of Microorganisms (GCM) 10K type strain sequencing project: providing services to taxonomists for standard genome sequencing and annotation.</title>
        <authorList>
            <consortium name="The Broad Institute Genomics Platform"/>
            <consortium name="The Broad Institute Genome Sequencing Center for Infectious Disease"/>
            <person name="Wu L."/>
            <person name="Ma J."/>
        </authorList>
    </citation>
    <scope>NUCLEOTIDE SEQUENCE [LARGE SCALE GENOMIC DNA]</scope>
    <source>
        <strain evidence="3">JCM 18081</strain>
    </source>
</reference>
<feature type="region of interest" description="Disordered" evidence="1">
    <location>
        <begin position="1050"/>
        <end position="1075"/>
    </location>
</feature>
<protein>
    <recommendedName>
        <fullName evidence="4">Baseplate protein J-like domain-containing protein</fullName>
    </recommendedName>
</protein>
<keyword evidence="3" id="KW-1185">Reference proteome</keyword>
<dbReference type="RefSeq" id="WP_345623647.1">
    <property type="nucleotide sequence ID" value="NZ_BAABIG010000072.1"/>
</dbReference>
<comment type="caution">
    <text evidence="2">The sequence shown here is derived from an EMBL/GenBank/DDBJ whole genome shotgun (WGS) entry which is preliminary data.</text>
</comment>
<dbReference type="EMBL" id="BAABIG010000072">
    <property type="protein sequence ID" value="GAA4818912.1"/>
    <property type="molecule type" value="Genomic_DNA"/>
</dbReference>
<proteinExistence type="predicted"/>
<gene>
    <name evidence="2" type="ORF">GCM10023220_59760</name>
</gene>
<accession>A0ABP9CUK0</accession>
<organism evidence="2 3">
    <name type="scientific">Streptomyces ziwulingensis</name>
    <dbReference type="NCBI Taxonomy" id="1045501"/>
    <lineage>
        <taxon>Bacteria</taxon>
        <taxon>Bacillati</taxon>
        <taxon>Actinomycetota</taxon>
        <taxon>Actinomycetes</taxon>
        <taxon>Kitasatosporales</taxon>
        <taxon>Streptomycetaceae</taxon>
        <taxon>Streptomyces</taxon>
    </lineage>
</organism>
<evidence type="ECO:0008006" key="4">
    <source>
        <dbReference type="Google" id="ProtNLM"/>
    </source>
</evidence>
<evidence type="ECO:0000313" key="3">
    <source>
        <dbReference type="Proteomes" id="UP001501265"/>
    </source>
</evidence>
<feature type="region of interest" description="Disordered" evidence="1">
    <location>
        <begin position="1250"/>
        <end position="1270"/>
    </location>
</feature>
<evidence type="ECO:0000256" key="1">
    <source>
        <dbReference type="SAM" id="MobiDB-lite"/>
    </source>
</evidence>
<dbReference type="Proteomes" id="UP001501265">
    <property type="component" value="Unassembled WGS sequence"/>
</dbReference>
<evidence type="ECO:0000313" key="2">
    <source>
        <dbReference type="EMBL" id="GAA4818912.1"/>
    </source>
</evidence>
<sequence length="1398" mass="152476">MTGTRTLRWTVLPDGVVGKDAAGRDRIRFSVLITPVLTGSDRLDGYAGLTDWPRTLRGLTPSLALNVLDGDTVVATVTSLTPDDRYPSADSDDWTSLFRAGTPVRQPRRLQAGAVAPVRRTLRSYPGSAVHEHVTALYREVGVEMTSRRIGVEAALREARECEPPAPDPDVHQGWRFPSAHLAGLLIGEEVQDFAADPRPMYEQLDELLGPAGDGGGGGGGPRVAADPGPDALTPRVMHRDGNPAYEPLAKPFAFAEAHRFFDRRSAPGERTAAPAAPEAHRIDFHQACGLLGDYPELQRRFGLVVDLVCSVPDALADGRSLQVGFDTHPDHHTLNAPGLRPRTRVRYVPGSRFEPLPADEDTLRTGVLNLGSDAWQVTDLDLDGSALKYVDYARAIKALRQGDVSDQEPARKQVGTGTPAARGGGLTVLCRAGDRRLADRIGADGQRGAAAVDAELHAEDLVRGYRIDVGVASPAGEVDRWHSLCRRQGVYTVRHPGEPPVALTVEPDEGHVKASAVTATAPDADEIYGHQALFGWEGWSLVAPRPGKTIGLRDQPEAADPPVSADIPLETRFTARPGSLPALRYGHTYRLRARVADLAGNGLDHTAAVPEDLVTPAVTYLRWEPVPQPVIVPTKPFNEGESAERLVIRSTVEDDGTEISARLYSALRADVPDHGTRSGVDGLDRGYRHRDERHLAPPKCAVRMAEEHGCYEPAFGPDVPERVRRRYFASAAREAGSFLDTVVTDPENPGLSTDLLLRREIHVAKHTVQDTEPLTRLPLAHRGAGLKTGEFVVHDGDRLLLPYLPDPLARGVCLRGLPGTTGNTLVPFSGPWPQAKPFTLRVEEGEDEPRFQDTPLWRRLTVFLAKSETARVYLSCYLDAADLGLLNQWRLLTRSDYWAALAQPDRDFIAQASAAGENWLLTPWVRLDLVHAVEKPLRAPELSRADIFRSQGETTARLSAELDTHADSTGQVDVHATWSEWTDDVTQPGPRRFSHAAQLDETTVSPGDDRSSLFLPHEFGDTRHRELVCTPVATTRFREYFHPTLTADPKLITRTGPGTGVSVPSSRRPEPPDPVLLVPTFRWSRTVDRQRGRVTQTRTHAGLRLYLNRPWFSSGDDELLGVLLDPDRALSDQYATRWGIDPVWADTTPMPAPSAANFPNATTKVTGVPLAESTDTVPLSTSVAAFTPVFDEDRRLWYADIDIDPGTADATAYFPFLRLAVARYQPFALPGQELSPVVPAEFAQLPPDRTLTAGTVGNRPRLRLSGPTTFNHLGGRAGTGLAAVAGSRRVRATLQKRTGGDDLDWQPVGDPVDLTCVPDGTGYAWTVDFPDRPTELLARYRFLVEEHELYQSDEDTATDTVVVAGLPVPAARRLIHADHLPVGGGLLGGIVIDTDDP</sequence>
<name>A0ABP9CUK0_9ACTN</name>